<feature type="region of interest" description="Disordered" evidence="1">
    <location>
        <begin position="1"/>
        <end position="27"/>
    </location>
</feature>
<evidence type="ECO:0000313" key="3">
    <source>
        <dbReference type="Proteomes" id="UP001292094"/>
    </source>
</evidence>
<name>A0AAE1NRY7_9EUCA</name>
<keyword evidence="3" id="KW-1185">Reference proteome</keyword>
<dbReference type="AlphaFoldDB" id="A0AAE1NRY7"/>
<organism evidence="2 3">
    <name type="scientific">Petrolisthes manimaculis</name>
    <dbReference type="NCBI Taxonomy" id="1843537"/>
    <lineage>
        <taxon>Eukaryota</taxon>
        <taxon>Metazoa</taxon>
        <taxon>Ecdysozoa</taxon>
        <taxon>Arthropoda</taxon>
        <taxon>Crustacea</taxon>
        <taxon>Multicrustacea</taxon>
        <taxon>Malacostraca</taxon>
        <taxon>Eumalacostraca</taxon>
        <taxon>Eucarida</taxon>
        <taxon>Decapoda</taxon>
        <taxon>Pleocyemata</taxon>
        <taxon>Anomura</taxon>
        <taxon>Galatheoidea</taxon>
        <taxon>Porcellanidae</taxon>
        <taxon>Petrolisthes</taxon>
    </lineage>
</organism>
<dbReference type="Proteomes" id="UP001292094">
    <property type="component" value="Unassembled WGS sequence"/>
</dbReference>
<protein>
    <submittedName>
        <fullName evidence="2">Uncharacterized protein</fullName>
    </submittedName>
</protein>
<evidence type="ECO:0000256" key="1">
    <source>
        <dbReference type="SAM" id="MobiDB-lite"/>
    </source>
</evidence>
<accession>A0AAE1NRY7</accession>
<comment type="caution">
    <text evidence="2">The sequence shown here is derived from an EMBL/GenBank/DDBJ whole genome shotgun (WGS) entry which is preliminary data.</text>
</comment>
<feature type="compositionally biased region" description="Basic and acidic residues" evidence="1">
    <location>
        <begin position="1"/>
        <end position="10"/>
    </location>
</feature>
<sequence>MGAAWRDEGGRGWGCGGGEREREGEGVACGGRLGSEVAPPPHFVLPCRGITAASSFITHDNDPACEAAAVVVVVVVRESRFCLQQHHHDSCCCC</sequence>
<evidence type="ECO:0000313" key="2">
    <source>
        <dbReference type="EMBL" id="KAK4294623.1"/>
    </source>
</evidence>
<reference evidence="2" key="1">
    <citation type="submission" date="2023-11" db="EMBL/GenBank/DDBJ databases">
        <title>Genome assemblies of two species of porcelain crab, Petrolisthes cinctipes and Petrolisthes manimaculis (Anomura: Porcellanidae).</title>
        <authorList>
            <person name="Angst P."/>
        </authorList>
    </citation>
    <scope>NUCLEOTIDE SEQUENCE</scope>
    <source>
        <strain evidence="2">PB745_02</strain>
        <tissue evidence="2">Gill</tissue>
    </source>
</reference>
<gene>
    <name evidence="2" type="ORF">Pmani_032758</name>
</gene>
<dbReference type="EMBL" id="JAWZYT010004243">
    <property type="protein sequence ID" value="KAK4294623.1"/>
    <property type="molecule type" value="Genomic_DNA"/>
</dbReference>
<proteinExistence type="predicted"/>